<organism evidence="4 5">
    <name type="scientific">Nocardioides zeae</name>
    <dbReference type="NCBI Taxonomy" id="1457234"/>
    <lineage>
        <taxon>Bacteria</taxon>
        <taxon>Bacillati</taxon>
        <taxon>Actinomycetota</taxon>
        <taxon>Actinomycetes</taxon>
        <taxon>Propionibacteriales</taxon>
        <taxon>Nocardioidaceae</taxon>
        <taxon>Nocardioides</taxon>
    </lineage>
</organism>
<evidence type="ECO:0000256" key="1">
    <source>
        <dbReference type="ARBA" id="ARBA00022723"/>
    </source>
</evidence>
<dbReference type="Gene3D" id="3.90.850.10">
    <property type="entry name" value="Fumarylacetoacetase-like, C-terminal domain"/>
    <property type="match status" value="1"/>
</dbReference>
<dbReference type="PANTHER" id="PTHR11820:SF112">
    <property type="entry name" value="FUMARYLACETOACETATE HYDROLASE FAMILY PROTEIN (AFU_ORTHOLOGUE AFUA_1G02370)-RELATED"/>
    <property type="match status" value="1"/>
</dbReference>
<sequence>MQYVSFRTASTHTSVGAIIGDRVMDLGTRLPAPTAGLSPIRRLLHAYDGRLPTQADDLLGLPGFPLTDVELLPVVPDPSKVVAAPVNYTDHQAEMNQDAHIDALGVFLKAPSSVAADGATVTLPYSDRRFDQEGELALVIGRRARHVAAADALHYVAGYTCLLDMTMRGGEDRSTRKSFDTFTPVGPAVVTPDEVGPLGELRLRTWVNDELRQDADIADLIWDVPALIAYASSVMTLEVGDILTTGTPAGVGQVRDGDDVRVEISRVGRLSAKVSATGAVRSPTRGADRGPKPPASVTPVRQR</sequence>
<dbReference type="GO" id="GO:0046872">
    <property type="term" value="F:metal ion binding"/>
    <property type="evidence" value="ECO:0007669"/>
    <property type="project" value="UniProtKB-KW"/>
</dbReference>
<reference evidence="4" key="1">
    <citation type="submission" date="2023-07" db="EMBL/GenBank/DDBJ databases">
        <title>Functional and genomic diversity of the sorghum phyllosphere microbiome.</title>
        <authorList>
            <person name="Shade A."/>
        </authorList>
    </citation>
    <scope>NUCLEOTIDE SEQUENCE</scope>
    <source>
        <strain evidence="4">SORGH_AS_1067</strain>
    </source>
</reference>
<dbReference type="AlphaFoldDB" id="A0AAJ1X1J0"/>
<comment type="caution">
    <text evidence="4">The sequence shown here is derived from an EMBL/GenBank/DDBJ whole genome shotgun (WGS) entry which is preliminary data.</text>
</comment>
<gene>
    <name evidence="4" type="ORF">QE405_002922</name>
</gene>
<dbReference type="InterPro" id="IPR011234">
    <property type="entry name" value="Fumarylacetoacetase-like_C"/>
</dbReference>
<dbReference type="GO" id="GO:0003824">
    <property type="term" value="F:catalytic activity"/>
    <property type="evidence" value="ECO:0007669"/>
    <property type="project" value="InterPro"/>
</dbReference>
<keyword evidence="1" id="KW-0479">Metal-binding</keyword>
<feature type="domain" description="Fumarylacetoacetase-like C-terminal" evidence="3">
    <location>
        <begin position="80"/>
        <end position="274"/>
    </location>
</feature>
<evidence type="ECO:0000259" key="3">
    <source>
        <dbReference type="Pfam" id="PF01557"/>
    </source>
</evidence>
<dbReference type="InterPro" id="IPR036663">
    <property type="entry name" value="Fumarylacetoacetase_C_sf"/>
</dbReference>
<proteinExistence type="predicted"/>
<evidence type="ECO:0000313" key="5">
    <source>
        <dbReference type="Proteomes" id="UP001239215"/>
    </source>
</evidence>
<dbReference type="PANTHER" id="PTHR11820">
    <property type="entry name" value="ACYLPYRUVASE"/>
    <property type="match status" value="1"/>
</dbReference>
<evidence type="ECO:0000256" key="2">
    <source>
        <dbReference type="SAM" id="MobiDB-lite"/>
    </source>
</evidence>
<name>A0AAJ1X1J0_9ACTN</name>
<protein>
    <submittedName>
        <fullName evidence="4">2-keto-4-pentenoate hydratase/2-oxohepta-3-ene-1,7-dioic acid hydratase in catechol pathway</fullName>
    </submittedName>
</protein>
<evidence type="ECO:0000313" key="4">
    <source>
        <dbReference type="EMBL" id="MDQ1105638.1"/>
    </source>
</evidence>
<dbReference type="Pfam" id="PF01557">
    <property type="entry name" value="FAA_hydrolase"/>
    <property type="match status" value="1"/>
</dbReference>
<dbReference type="Proteomes" id="UP001239215">
    <property type="component" value="Unassembled WGS sequence"/>
</dbReference>
<feature type="region of interest" description="Disordered" evidence="2">
    <location>
        <begin position="274"/>
        <end position="303"/>
    </location>
</feature>
<accession>A0AAJ1X1J0</accession>
<dbReference type="RefSeq" id="WP_307202064.1">
    <property type="nucleotide sequence ID" value="NZ_JAUTAN010000001.1"/>
</dbReference>
<dbReference type="EMBL" id="JAUTAN010000001">
    <property type="protein sequence ID" value="MDQ1105638.1"/>
    <property type="molecule type" value="Genomic_DNA"/>
</dbReference>
<dbReference type="SUPFAM" id="SSF56529">
    <property type="entry name" value="FAH"/>
    <property type="match status" value="1"/>
</dbReference>